<proteinExistence type="predicted"/>
<keyword evidence="3" id="KW-1185">Reference proteome</keyword>
<evidence type="ECO:0000313" key="3">
    <source>
        <dbReference type="Proteomes" id="UP001187734"/>
    </source>
</evidence>
<dbReference type="Proteomes" id="UP001187734">
    <property type="component" value="Unassembled WGS sequence"/>
</dbReference>
<name>A0AAE8SKD6_9HYPO</name>
<evidence type="ECO:0000313" key="2">
    <source>
        <dbReference type="EMBL" id="SPJ79945.1"/>
    </source>
</evidence>
<feature type="coiled-coil region" evidence="1">
    <location>
        <begin position="69"/>
        <end position="158"/>
    </location>
</feature>
<protein>
    <submittedName>
        <fullName evidence="2">Uncharacterized protein</fullName>
    </submittedName>
</protein>
<gene>
    <name evidence="2" type="ORF">FTOL_08336</name>
</gene>
<accession>A0AAE8SKD6</accession>
<evidence type="ECO:0000256" key="1">
    <source>
        <dbReference type="SAM" id="Coils"/>
    </source>
</evidence>
<organism evidence="2 3">
    <name type="scientific">Fusarium torulosum</name>
    <dbReference type="NCBI Taxonomy" id="33205"/>
    <lineage>
        <taxon>Eukaryota</taxon>
        <taxon>Fungi</taxon>
        <taxon>Dikarya</taxon>
        <taxon>Ascomycota</taxon>
        <taxon>Pezizomycotina</taxon>
        <taxon>Sordariomycetes</taxon>
        <taxon>Hypocreomycetidae</taxon>
        <taxon>Hypocreales</taxon>
        <taxon>Nectriaceae</taxon>
        <taxon>Fusarium</taxon>
    </lineage>
</organism>
<dbReference type="EMBL" id="ONZP01000289">
    <property type="protein sequence ID" value="SPJ79945.1"/>
    <property type="molecule type" value="Genomic_DNA"/>
</dbReference>
<keyword evidence="1" id="KW-0175">Coiled coil</keyword>
<sequence>MPKWCSPTNHQARANPYAKGNITHPQVQQKDLTQQMQPTIPDYHRPHEVGSSQNDICNDDNGVPDWLLVDRLIEERHSAYDEIHKLAQQKRDADIQIQNLVQEKEAANERRSKLSKNNEVLQDLVKTLKLPDSKDRVGKSTKDQINKLRRDLKATKAQLSYHLNHPYSSHVHELQEAEQRLLLANSKVRMLEGYLYGQSLETNPQQAVGVKEARERSNSF</sequence>
<dbReference type="AlphaFoldDB" id="A0AAE8SKD6"/>
<reference evidence="2" key="1">
    <citation type="submission" date="2018-03" db="EMBL/GenBank/DDBJ databases">
        <authorList>
            <person name="Guldener U."/>
        </authorList>
    </citation>
    <scope>NUCLEOTIDE SEQUENCE</scope>
</reference>
<comment type="caution">
    <text evidence="2">The sequence shown here is derived from an EMBL/GenBank/DDBJ whole genome shotgun (WGS) entry which is preliminary data.</text>
</comment>